<dbReference type="eggNOG" id="COG0454">
    <property type="taxonomic scope" value="Bacteria"/>
</dbReference>
<protein>
    <recommendedName>
        <fullName evidence="3">N-acetyltransferase domain-containing protein</fullName>
    </recommendedName>
</protein>
<dbReference type="InterPro" id="IPR016181">
    <property type="entry name" value="Acyl_CoA_acyltransferase"/>
</dbReference>
<organism evidence="4 7">
    <name type="scientific">Caldibacillus thermoamylovorans</name>
    <dbReference type="NCBI Taxonomy" id="35841"/>
    <lineage>
        <taxon>Bacteria</taxon>
        <taxon>Bacillati</taxon>
        <taxon>Bacillota</taxon>
        <taxon>Bacilli</taxon>
        <taxon>Bacillales</taxon>
        <taxon>Bacillaceae</taxon>
        <taxon>Caldibacillus</taxon>
    </lineage>
</organism>
<sequence>MYQVERLKINFKTVEEFKVFKEYGLQQLSMFEDLQANMIENNCESPFYGIYYGNKLVARMSLYKRCEKNNQYFGSDQEYIELAKIEVLPEYQRKGLGSTLVSYAKSLGLPIKTIARIKSKNFWEKHGFFPVSYKIEGESNSTLMIWLPNGETGEFAKIS</sequence>
<dbReference type="OrthoDB" id="2242710at2"/>
<dbReference type="EMBL" id="JXLU01000009">
    <property type="protein sequence ID" value="KIO74250.1"/>
    <property type="molecule type" value="Genomic_DNA"/>
</dbReference>
<dbReference type="Gene3D" id="3.40.630.30">
    <property type="match status" value="1"/>
</dbReference>
<evidence type="ECO:0000313" key="6">
    <source>
        <dbReference type="Proteomes" id="UP000032076"/>
    </source>
</evidence>
<dbReference type="PIRSF" id="PIRSF037732">
    <property type="entry name" value="YlbP_prd"/>
    <property type="match status" value="1"/>
</dbReference>
<dbReference type="AlphaFoldDB" id="A0A090IT87"/>
<evidence type="ECO:0000313" key="5">
    <source>
        <dbReference type="EMBL" id="KIO74250.1"/>
    </source>
</evidence>
<keyword evidence="1" id="KW-0808">Transferase</keyword>
<dbReference type="EMBL" id="CCRF01000045">
    <property type="protein sequence ID" value="CEE01296.1"/>
    <property type="molecule type" value="Genomic_DNA"/>
</dbReference>
<dbReference type="GO" id="GO:0016747">
    <property type="term" value="F:acyltransferase activity, transferring groups other than amino-acyl groups"/>
    <property type="evidence" value="ECO:0007669"/>
    <property type="project" value="InterPro"/>
</dbReference>
<dbReference type="PROSITE" id="PS51186">
    <property type="entry name" value="GNAT"/>
    <property type="match status" value="1"/>
</dbReference>
<reference evidence="4 7" key="1">
    <citation type="submission" date="2014-07" db="EMBL/GenBank/DDBJ databases">
        <authorList>
            <person name="Wibberg Daniel"/>
        </authorList>
    </citation>
    <scope>NUCLEOTIDE SEQUENCE [LARGE SCALE GENOMIC DNA]</scope>
</reference>
<dbReference type="PATRIC" id="fig|35841.6.peg.2060"/>
<evidence type="ECO:0000313" key="7">
    <source>
        <dbReference type="Proteomes" id="UP000040576"/>
    </source>
</evidence>
<evidence type="ECO:0000259" key="3">
    <source>
        <dbReference type="PROSITE" id="PS51186"/>
    </source>
</evidence>
<dbReference type="STRING" id="35841.B4167_1535"/>
<keyword evidence="2" id="KW-0012">Acyltransferase</keyword>
<accession>A0A090IT87</accession>
<name>A0A090IT87_9BACI</name>
<reference evidence="5 6" key="2">
    <citation type="submission" date="2015-01" db="EMBL/GenBank/DDBJ databases">
        <title>Draft Genome Sequences of Four Bacillus thermoamylovorans Strains, Isolated From Food Products.</title>
        <authorList>
            <person name="Krawcyk A.O."/>
            <person name="Berendsen E.M."/>
            <person name="Eijlander R.T."/>
            <person name="de Jong A."/>
            <person name="Wells-Bennik M."/>
            <person name="Kuipers O.P."/>
        </authorList>
    </citation>
    <scope>NUCLEOTIDE SEQUENCE [LARGE SCALE GENOMIC DNA]</scope>
    <source>
        <strain evidence="5 6">B4167</strain>
    </source>
</reference>
<evidence type="ECO:0000256" key="2">
    <source>
        <dbReference type="ARBA" id="ARBA00023315"/>
    </source>
</evidence>
<dbReference type="NCBIfam" id="NF010241">
    <property type="entry name" value="PRK13688.1"/>
    <property type="match status" value="1"/>
</dbReference>
<dbReference type="InterPro" id="IPR017274">
    <property type="entry name" value="YlbP"/>
</dbReference>
<dbReference type="GeneID" id="92960633"/>
<dbReference type="InterPro" id="IPR000182">
    <property type="entry name" value="GNAT_dom"/>
</dbReference>
<dbReference type="RefSeq" id="WP_072012665.1">
    <property type="nucleotide sequence ID" value="NZ_CCRF01000045.1"/>
</dbReference>
<dbReference type="Proteomes" id="UP000032076">
    <property type="component" value="Unassembled WGS sequence"/>
</dbReference>
<proteinExistence type="predicted"/>
<dbReference type="CDD" id="cd04301">
    <property type="entry name" value="NAT_SF"/>
    <property type="match status" value="1"/>
</dbReference>
<feature type="domain" description="N-acetyltransferase" evidence="3">
    <location>
        <begin position="7"/>
        <end position="149"/>
    </location>
</feature>
<keyword evidence="7" id="KW-1185">Reference proteome</keyword>
<dbReference type="SUPFAM" id="SSF55729">
    <property type="entry name" value="Acyl-CoA N-acyltransferases (Nat)"/>
    <property type="match status" value="1"/>
</dbReference>
<evidence type="ECO:0000313" key="4">
    <source>
        <dbReference type="EMBL" id="CEE01296.1"/>
    </source>
</evidence>
<dbReference type="Pfam" id="PF00583">
    <property type="entry name" value="Acetyltransf_1"/>
    <property type="match status" value="1"/>
</dbReference>
<evidence type="ECO:0000256" key="1">
    <source>
        <dbReference type="ARBA" id="ARBA00022679"/>
    </source>
</evidence>
<dbReference type="Proteomes" id="UP000040576">
    <property type="component" value="Unassembled WGS sequence"/>
</dbReference>
<gene>
    <name evidence="5" type="ORF">B4167_1535</name>
    <name evidence="4" type="ORF">BT1A1_1467</name>
</gene>